<evidence type="ECO:0000313" key="1">
    <source>
        <dbReference type="EMBL" id="MDZ7277491.1"/>
    </source>
</evidence>
<dbReference type="EMBL" id="JAOBTT010000001">
    <property type="protein sequence ID" value="MDZ7277491.1"/>
    <property type="molecule type" value="Genomic_DNA"/>
</dbReference>
<dbReference type="InterPro" id="IPR019652">
    <property type="entry name" value="DUF2509"/>
</dbReference>
<gene>
    <name evidence="1" type="ORF">N4G40_04225</name>
</gene>
<dbReference type="Proteomes" id="UP001288620">
    <property type="component" value="Unassembled WGS sequence"/>
</dbReference>
<name>A0ABU5LCN8_9GAMM</name>
<reference evidence="2" key="1">
    <citation type="submission" date="2023-07" db="EMBL/GenBank/DDBJ databases">
        <title>Structural and functional analysis of rice phyllospheric bacteria for their antimicrobial properties and defense elicitation against blast disease.</title>
        <authorList>
            <person name="Sahu K.P."/>
            <person name="Asharani P."/>
            <person name="Kumar M."/>
            <person name="Reddy B."/>
            <person name="Kumar A."/>
        </authorList>
    </citation>
    <scope>NUCLEOTIDE SEQUENCE [LARGE SCALE GENOMIC DNA]</scope>
    <source>
        <strain evidence="2">OsEp_Plm_30P10</strain>
    </source>
</reference>
<protein>
    <submittedName>
        <fullName evidence="1">YgdB family protein</fullName>
    </submittedName>
</protein>
<proteinExistence type="predicted"/>
<organism evidence="1 2">
    <name type="scientific">Pantoea eucrina</name>
    <dbReference type="NCBI Taxonomy" id="472693"/>
    <lineage>
        <taxon>Bacteria</taxon>
        <taxon>Pseudomonadati</taxon>
        <taxon>Pseudomonadota</taxon>
        <taxon>Gammaproteobacteria</taxon>
        <taxon>Enterobacterales</taxon>
        <taxon>Erwiniaceae</taxon>
        <taxon>Pantoea</taxon>
    </lineage>
</organism>
<accession>A0ABU5LCN8</accession>
<dbReference type="Pfam" id="PF10713">
    <property type="entry name" value="DUF2509"/>
    <property type="match status" value="1"/>
</dbReference>
<comment type="caution">
    <text evidence="1">The sequence shown here is derived from an EMBL/GenBank/DDBJ whole genome shotgun (WGS) entry which is preliminary data.</text>
</comment>
<dbReference type="RefSeq" id="WP_322541592.1">
    <property type="nucleotide sequence ID" value="NZ_JAOBTT010000001.1"/>
</dbReference>
<evidence type="ECO:0000313" key="2">
    <source>
        <dbReference type="Proteomes" id="UP001288620"/>
    </source>
</evidence>
<keyword evidence="2" id="KW-1185">Reference proteome</keyword>
<sequence>MKQRGSGPLSMVLLLMLLGGITLHATRTQLAQNLQTVVDEQRYHKAYSQAHSALEWGRAQRWPKAEGWQCQSWRAEQWQSCLLRTEDNYGLLSGRGEDRELLLWRWVSLQTEMPQAVAHGWIDFCPLATPAECMSQNGDAGF</sequence>